<comment type="caution">
    <text evidence="1">The sequence shown here is derived from an EMBL/GenBank/DDBJ whole genome shotgun (WGS) entry which is preliminary data.</text>
</comment>
<dbReference type="EMBL" id="JACCJC010000011">
    <property type="protein sequence ID" value="KAF6238139.1"/>
    <property type="molecule type" value="Genomic_DNA"/>
</dbReference>
<dbReference type="PANTHER" id="PTHR48182">
    <property type="entry name" value="PROTEIN SERAC1"/>
    <property type="match status" value="1"/>
</dbReference>
<dbReference type="OrthoDB" id="5086500at2759"/>
<evidence type="ECO:0000313" key="1">
    <source>
        <dbReference type="EMBL" id="KAF6238139.1"/>
    </source>
</evidence>
<keyword evidence="2" id="KW-1185">Reference proteome</keyword>
<dbReference type="InterPro" id="IPR052374">
    <property type="entry name" value="SERAC1"/>
</dbReference>
<dbReference type="AlphaFoldDB" id="A0A8H6L748"/>
<dbReference type="GeneID" id="59285439"/>
<dbReference type="Proteomes" id="UP000578531">
    <property type="component" value="Unassembled WGS sequence"/>
</dbReference>
<organism evidence="1 2">
    <name type="scientific">Letharia columbiana</name>
    <dbReference type="NCBI Taxonomy" id="112416"/>
    <lineage>
        <taxon>Eukaryota</taxon>
        <taxon>Fungi</taxon>
        <taxon>Dikarya</taxon>
        <taxon>Ascomycota</taxon>
        <taxon>Pezizomycotina</taxon>
        <taxon>Lecanoromycetes</taxon>
        <taxon>OSLEUM clade</taxon>
        <taxon>Lecanoromycetidae</taxon>
        <taxon>Lecanorales</taxon>
        <taxon>Lecanorineae</taxon>
        <taxon>Parmeliaceae</taxon>
        <taxon>Letharia</taxon>
    </lineage>
</organism>
<gene>
    <name evidence="1" type="ORF">HO173_003773</name>
</gene>
<name>A0A8H6L748_9LECA</name>
<proteinExistence type="predicted"/>
<dbReference type="PANTHER" id="PTHR48182:SF3">
    <property type="entry name" value="DUF676 DOMAIN-CONTAINING PROTEIN"/>
    <property type="match status" value="1"/>
</dbReference>
<sequence>MAPEPAIRLGLELLYSAPCDGGQPGPLVDVVAIHGLGAHPDYTWTAGDVNWLRDEHMLPQAIPNSRILRFGYESQWLGKEAIQQRLPLVADQLLRNLMASRKALVSAKLHEEDYPCIIRSVAGIVFLGTPHRGSNSHSKASVIANIASAVSLGEQSSLLKAVEKDSEMLADLLHDFTRTVNTISIPLFCFFEQHKSDVAKVIRFKGSKNLMPSVKVRQHVLVRRHNQN</sequence>
<dbReference type="SUPFAM" id="SSF53474">
    <property type="entry name" value="alpha/beta-Hydrolases"/>
    <property type="match status" value="1"/>
</dbReference>
<dbReference type="InterPro" id="IPR029058">
    <property type="entry name" value="AB_hydrolase_fold"/>
</dbReference>
<protein>
    <submittedName>
        <fullName evidence="1">Uncharacterized protein</fullName>
    </submittedName>
</protein>
<accession>A0A8H6L748</accession>
<evidence type="ECO:0000313" key="2">
    <source>
        <dbReference type="Proteomes" id="UP000578531"/>
    </source>
</evidence>
<dbReference type="RefSeq" id="XP_037167453.1">
    <property type="nucleotide sequence ID" value="XM_037305698.1"/>
</dbReference>
<reference evidence="1 2" key="1">
    <citation type="journal article" date="2020" name="Genomics">
        <title>Complete, high-quality genomes from long-read metagenomic sequencing of two wolf lichen thalli reveals enigmatic genome architecture.</title>
        <authorList>
            <person name="McKenzie S.K."/>
            <person name="Walston R.F."/>
            <person name="Allen J.L."/>
        </authorList>
    </citation>
    <scope>NUCLEOTIDE SEQUENCE [LARGE SCALE GENOMIC DNA]</scope>
    <source>
        <strain evidence="1">WasteWater2</strain>
    </source>
</reference>